<gene>
    <name evidence="1" type="ORF">AB4Y32_12340</name>
</gene>
<keyword evidence="2" id="KW-1185">Reference proteome</keyword>
<name>A0ACC6TZ18_9BURK</name>
<sequence length="49" mass="4761">MSSTLAQEIGGAMTLANVALNLAVQTYAPATLTTGASAPVASAPIAESQ</sequence>
<evidence type="ECO:0000313" key="2">
    <source>
        <dbReference type="Proteomes" id="UP001558850"/>
    </source>
</evidence>
<comment type="caution">
    <text evidence="1">The sequence shown here is derived from an EMBL/GenBank/DDBJ whole genome shotgun (WGS) entry which is preliminary data.</text>
</comment>
<reference evidence="1" key="1">
    <citation type="submission" date="2024-07" db="EMBL/GenBank/DDBJ databases">
        <title>A survey of Mimosa microsymbionts across Brazilian biomes reveals a high diversity of Paraburkholderia nodulating endemic species, but also that Cupriavidus is common as a symbiont of widespread species.</title>
        <authorList>
            <person name="Rouws L."/>
            <person name="Barauna A."/>
            <person name="Beukes C."/>
            <person name="Rouws J.R.C."/>
            <person name="De Faria S.M."/>
            <person name="Gross E."/>
            <person name="Bueno Dos Reis Junior F."/>
            <person name="Simon M.F."/>
            <person name="Maluk M."/>
            <person name="Odee D.W."/>
            <person name="Kenicer G."/>
            <person name="Young J.P.W."/>
            <person name="Reis V.M."/>
            <person name="Zilli J."/>
            <person name="James E.K."/>
        </authorList>
    </citation>
    <scope>NUCLEOTIDE SEQUENCE</scope>
    <source>
        <strain evidence="1">EG181B</strain>
    </source>
</reference>
<accession>A0ACC6TZ18</accession>
<organism evidence="1 2">
    <name type="scientific">Paraburkholderia phymatum</name>
    <dbReference type="NCBI Taxonomy" id="148447"/>
    <lineage>
        <taxon>Bacteria</taxon>
        <taxon>Pseudomonadati</taxon>
        <taxon>Pseudomonadota</taxon>
        <taxon>Betaproteobacteria</taxon>
        <taxon>Burkholderiales</taxon>
        <taxon>Burkholderiaceae</taxon>
        <taxon>Paraburkholderia</taxon>
    </lineage>
</organism>
<proteinExistence type="predicted"/>
<dbReference type="Proteomes" id="UP001558850">
    <property type="component" value="Unassembled WGS sequence"/>
</dbReference>
<protein>
    <submittedName>
        <fullName evidence="1">Uncharacterized protein</fullName>
    </submittedName>
</protein>
<evidence type="ECO:0000313" key="1">
    <source>
        <dbReference type="EMBL" id="MEX3932582.1"/>
    </source>
</evidence>
<dbReference type="EMBL" id="JBFRCH010000005">
    <property type="protein sequence ID" value="MEX3932582.1"/>
    <property type="molecule type" value="Genomic_DNA"/>
</dbReference>